<evidence type="ECO:0000256" key="3">
    <source>
        <dbReference type="SAM" id="MobiDB-lite"/>
    </source>
</evidence>
<gene>
    <name evidence="5" type="ORF">ACJMK2_024879</name>
</gene>
<organism evidence="5 6">
    <name type="scientific">Sinanodonta woodiana</name>
    <name type="common">Chinese pond mussel</name>
    <name type="synonym">Anodonta woodiana</name>
    <dbReference type="NCBI Taxonomy" id="1069815"/>
    <lineage>
        <taxon>Eukaryota</taxon>
        <taxon>Metazoa</taxon>
        <taxon>Spiralia</taxon>
        <taxon>Lophotrochozoa</taxon>
        <taxon>Mollusca</taxon>
        <taxon>Bivalvia</taxon>
        <taxon>Autobranchia</taxon>
        <taxon>Heteroconchia</taxon>
        <taxon>Palaeoheterodonta</taxon>
        <taxon>Unionida</taxon>
        <taxon>Unionoidea</taxon>
        <taxon>Unionidae</taxon>
        <taxon>Unioninae</taxon>
        <taxon>Sinanodonta</taxon>
    </lineage>
</organism>
<feature type="region of interest" description="Disordered" evidence="3">
    <location>
        <begin position="200"/>
        <end position="269"/>
    </location>
</feature>
<dbReference type="PROSITE" id="PS51252">
    <property type="entry name" value="ANTISTASIN"/>
    <property type="match status" value="2"/>
</dbReference>
<dbReference type="Pfam" id="PF02822">
    <property type="entry name" value="Antistasin"/>
    <property type="match status" value="1"/>
</dbReference>
<dbReference type="Gene3D" id="2.10.22.10">
    <property type="entry name" value="Antistasin, domain 1"/>
    <property type="match status" value="1"/>
</dbReference>
<dbReference type="Proteomes" id="UP001634394">
    <property type="component" value="Unassembled WGS sequence"/>
</dbReference>
<evidence type="ECO:0000313" key="6">
    <source>
        <dbReference type="Proteomes" id="UP001634394"/>
    </source>
</evidence>
<evidence type="ECO:0000313" key="5">
    <source>
        <dbReference type="EMBL" id="KAL3884775.1"/>
    </source>
</evidence>
<dbReference type="SUPFAM" id="SSF57262">
    <property type="entry name" value="Leech antihemostatic proteins"/>
    <property type="match status" value="1"/>
</dbReference>
<protein>
    <recommendedName>
        <fullName evidence="4">Antistasin-like domain-containing protein</fullName>
    </recommendedName>
</protein>
<feature type="compositionally biased region" description="Polar residues" evidence="3">
    <location>
        <begin position="241"/>
        <end position="254"/>
    </location>
</feature>
<keyword evidence="6" id="KW-1185">Reference proteome</keyword>
<proteinExistence type="predicted"/>
<evidence type="ECO:0000259" key="4">
    <source>
        <dbReference type="PROSITE" id="PS51252"/>
    </source>
</evidence>
<keyword evidence="1" id="KW-0646">Protease inhibitor</keyword>
<feature type="compositionally biased region" description="Low complexity" evidence="3">
    <location>
        <begin position="218"/>
        <end position="232"/>
    </location>
</feature>
<dbReference type="AlphaFoldDB" id="A0ABD3XGB5"/>
<dbReference type="GO" id="GO:0004867">
    <property type="term" value="F:serine-type endopeptidase inhibitor activity"/>
    <property type="evidence" value="ECO:0007669"/>
    <property type="project" value="UniProtKB-KW"/>
</dbReference>
<accession>A0ABD3XGB5</accession>
<keyword evidence="2" id="KW-0722">Serine protease inhibitor</keyword>
<feature type="domain" description="Antistasin-like" evidence="4">
    <location>
        <begin position="60"/>
        <end position="87"/>
    </location>
</feature>
<feature type="non-terminal residue" evidence="5">
    <location>
        <position position="362"/>
    </location>
</feature>
<sequence>VPPTTPSPTREPDFLTLMRNCPETVHCMKNCKNGYTLEAYQTGSCPACRCHTATTFVLLCEEQLYCPQGCSVGYKCDETSGCPTCTCIKPSETKLEVHVETTIIQSVVQCGAKFSCAERCSFGYKTGSNGCPTCACLEPVLVVDSAGGDGIAEGHTNAFPVTGGTMHVSGTHDFQTNCIGPECSAKNGLGHFLPLTGQTGSGGHLLAGGSTNPGHNGNSGHQSTSSGSSASPDESHPIKGTQISPLPDRTTSCTGPECDSEGRKQTGILVSPSPLVNAISSVEKPCKGTGCARDESSYLNANSSPTQPITEACMETVQCVRHCEGEYTLRYNGRTTCPSCECASTAGSKGCIGPACSAANGA</sequence>
<dbReference type="InterPro" id="IPR004094">
    <property type="entry name" value="Antistasin-like"/>
</dbReference>
<dbReference type="EMBL" id="JBJQND010000002">
    <property type="protein sequence ID" value="KAL3884775.1"/>
    <property type="molecule type" value="Genomic_DNA"/>
</dbReference>
<name>A0ABD3XGB5_SINWO</name>
<comment type="caution">
    <text evidence="5">The sequence shown here is derived from an EMBL/GenBank/DDBJ whole genome shotgun (WGS) entry which is preliminary data.</text>
</comment>
<evidence type="ECO:0000256" key="1">
    <source>
        <dbReference type="ARBA" id="ARBA00022690"/>
    </source>
</evidence>
<reference evidence="5 6" key="1">
    <citation type="submission" date="2024-11" db="EMBL/GenBank/DDBJ databases">
        <title>Chromosome-level genome assembly of the freshwater bivalve Anodonta woodiana.</title>
        <authorList>
            <person name="Chen X."/>
        </authorList>
    </citation>
    <scope>NUCLEOTIDE SEQUENCE [LARGE SCALE GENOMIC DNA]</scope>
    <source>
        <strain evidence="5">MN2024</strain>
        <tissue evidence="5">Gills</tissue>
    </source>
</reference>
<feature type="non-terminal residue" evidence="5">
    <location>
        <position position="1"/>
    </location>
</feature>
<evidence type="ECO:0000256" key="2">
    <source>
        <dbReference type="ARBA" id="ARBA00022900"/>
    </source>
</evidence>
<feature type="domain" description="Antistasin-like" evidence="4">
    <location>
        <begin position="110"/>
        <end position="136"/>
    </location>
</feature>
<dbReference type="InterPro" id="IPR011061">
    <property type="entry name" value="Hirudin/antistatin"/>
</dbReference>